<evidence type="ECO:0000259" key="3">
    <source>
        <dbReference type="SMART" id="SM00568"/>
    </source>
</evidence>
<feature type="domain" description="GRAM" evidence="3">
    <location>
        <begin position="112"/>
        <end position="190"/>
    </location>
</feature>
<reference evidence="4" key="1">
    <citation type="submission" date="2018-10" db="EMBL/GenBank/DDBJ databases">
        <title>Population genomic analysis revealed the cold adaptation of white poplar.</title>
        <authorList>
            <person name="Liu Y.-J."/>
        </authorList>
    </citation>
    <scope>NUCLEOTIDE SEQUENCE [LARGE SCALE GENOMIC DNA]</scope>
    <source>
        <strain evidence="4">PAL-ZL1</strain>
    </source>
</reference>
<name>A0A4U5PPZ6_POPAL</name>
<feature type="compositionally biased region" description="Low complexity" evidence="2">
    <location>
        <begin position="37"/>
        <end position="61"/>
    </location>
</feature>
<protein>
    <submittedName>
        <fullName evidence="4">GEM-like protein 4</fullName>
    </submittedName>
</protein>
<evidence type="ECO:0000256" key="2">
    <source>
        <dbReference type="SAM" id="MobiDB-lite"/>
    </source>
</evidence>
<dbReference type="AlphaFoldDB" id="A0A4U5PPZ6"/>
<sequence length="236" mass="26373">MSMKGQFADTFNGSPLMIIKTLETTPERSSSLSEPVSLLQSPYSSQGSPSSSKTSSNKWDSQPGKTQKLGRKSSTFAYRIHDHVKLGATFSETVKGKLRLGAKIIQEGGRENIFKQVFGVREGEELLKASQCYLSTTAGPLAGLLFISTEKVAFCSERSITFPSPNGQLVRKPYKVVIPVRKIERANRSENMDKPQQKYIEIVTQDNFEFWFMGFLRYEKAFKNLHRAISLANSAS</sequence>
<evidence type="ECO:0000313" key="4">
    <source>
        <dbReference type="EMBL" id="TKR98923.1"/>
    </source>
</evidence>
<gene>
    <name evidence="4" type="ORF">D5086_0000198290</name>
</gene>
<dbReference type="InterPro" id="IPR037848">
    <property type="entry name" value="GEM-like"/>
</dbReference>
<comment type="caution">
    <text evidence="4">The sequence shown here is derived from an EMBL/GenBank/DDBJ whole genome shotgun (WGS) entry which is preliminary data.</text>
</comment>
<accession>A0A4U5PPZ6</accession>
<dbReference type="EMBL" id="RCHU01000654">
    <property type="protein sequence ID" value="TKR98923.1"/>
    <property type="molecule type" value="Genomic_DNA"/>
</dbReference>
<feature type="compositionally biased region" description="Polar residues" evidence="2">
    <location>
        <begin position="25"/>
        <end position="34"/>
    </location>
</feature>
<dbReference type="Pfam" id="PF02893">
    <property type="entry name" value="GRAM"/>
    <property type="match status" value="1"/>
</dbReference>
<evidence type="ECO:0000256" key="1">
    <source>
        <dbReference type="ARBA" id="ARBA00009414"/>
    </source>
</evidence>
<dbReference type="Gene3D" id="2.30.29.30">
    <property type="entry name" value="Pleckstrin-homology domain (PH domain)/Phosphotyrosine-binding domain (PTB)"/>
    <property type="match status" value="1"/>
</dbReference>
<dbReference type="InterPro" id="IPR004182">
    <property type="entry name" value="GRAM"/>
</dbReference>
<organism evidence="4">
    <name type="scientific">Populus alba</name>
    <name type="common">White poplar</name>
    <dbReference type="NCBI Taxonomy" id="43335"/>
    <lineage>
        <taxon>Eukaryota</taxon>
        <taxon>Viridiplantae</taxon>
        <taxon>Streptophyta</taxon>
        <taxon>Embryophyta</taxon>
        <taxon>Tracheophyta</taxon>
        <taxon>Spermatophyta</taxon>
        <taxon>Magnoliopsida</taxon>
        <taxon>eudicotyledons</taxon>
        <taxon>Gunneridae</taxon>
        <taxon>Pentapetalae</taxon>
        <taxon>rosids</taxon>
        <taxon>fabids</taxon>
        <taxon>Malpighiales</taxon>
        <taxon>Salicaceae</taxon>
        <taxon>Saliceae</taxon>
        <taxon>Populus</taxon>
    </lineage>
</organism>
<dbReference type="PANTHER" id="PTHR31969">
    <property type="entry name" value="GEM-LIKE PROTEIN 2"/>
    <property type="match status" value="1"/>
</dbReference>
<proteinExistence type="inferred from homology"/>
<dbReference type="InterPro" id="IPR011993">
    <property type="entry name" value="PH-like_dom_sf"/>
</dbReference>
<dbReference type="STRING" id="43335.A0A4U5PPZ6"/>
<feature type="region of interest" description="Disordered" evidence="2">
    <location>
        <begin position="25"/>
        <end position="72"/>
    </location>
</feature>
<comment type="similarity">
    <text evidence="1">Belongs to the GEM family.</text>
</comment>
<dbReference type="SMART" id="SM00568">
    <property type="entry name" value="GRAM"/>
    <property type="match status" value="1"/>
</dbReference>